<dbReference type="InterPro" id="IPR011701">
    <property type="entry name" value="MFS"/>
</dbReference>
<evidence type="ECO:0000256" key="2">
    <source>
        <dbReference type="ARBA" id="ARBA00022448"/>
    </source>
</evidence>
<dbReference type="Proteomes" id="UP000271380">
    <property type="component" value="Chromosome"/>
</dbReference>
<proteinExistence type="predicted"/>
<name>A0A0F6R045_9CORY</name>
<evidence type="ECO:0000259" key="7">
    <source>
        <dbReference type="PROSITE" id="PS50850"/>
    </source>
</evidence>
<feature type="transmembrane region" description="Helical" evidence="6">
    <location>
        <begin position="328"/>
        <end position="346"/>
    </location>
</feature>
<dbReference type="PROSITE" id="PS50850">
    <property type="entry name" value="MFS"/>
    <property type="match status" value="1"/>
</dbReference>
<evidence type="ECO:0000313" key="11">
    <source>
        <dbReference type="Proteomes" id="UP000271380"/>
    </source>
</evidence>
<keyword evidence="2" id="KW-0813">Transport</keyword>
<accession>A0A0F6R045</accession>
<feature type="transmembrane region" description="Helical" evidence="6">
    <location>
        <begin position="58"/>
        <end position="77"/>
    </location>
</feature>
<reference evidence="8 10" key="1">
    <citation type="journal article" date="2015" name="Genome Announc.">
        <title>Complete Genome Sequence of Corynebacterium kutscheri DSM 20755, a Corynebacterial Type Strain with Remarkably Low G+C Content of Chromosomal DNA.</title>
        <authorList>
            <person name="Ruckert C."/>
            <person name="Albersmeier A."/>
            <person name="Winkler A."/>
            <person name="Tauch A."/>
        </authorList>
    </citation>
    <scope>NUCLEOTIDE SEQUENCE [LARGE SCALE GENOMIC DNA]</scope>
    <source>
        <strain evidence="8 10">DSM 20755</strain>
    </source>
</reference>
<dbReference type="Gene3D" id="1.20.1250.20">
    <property type="entry name" value="MFS general substrate transporter like domains"/>
    <property type="match status" value="2"/>
</dbReference>
<feature type="transmembrane region" description="Helical" evidence="6">
    <location>
        <begin position="299"/>
        <end position="316"/>
    </location>
</feature>
<feature type="transmembrane region" description="Helical" evidence="6">
    <location>
        <begin position="352"/>
        <end position="374"/>
    </location>
</feature>
<evidence type="ECO:0000256" key="1">
    <source>
        <dbReference type="ARBA" id="ARBA00004651"/>
    </source>
</evidence>
<evidence type="ECO:0000313" key="9">
    <source>
        <dbReference type="EMBL" id="VEH06975.1"/>
    </source>
</evidence>
<dbReference type="EMBL" id="CP011312">
    <property type="protein sequence ID" value="AKE41085.1"/>
    <property type="molecule type" value="Genomic_DNA"/>
</dbReference>
<dbReference type="SUPFAM" id="SSF103473">
    <property type="entry name" value="MFS general substrate transporter"/>
    <property type="match status" value="1"/>
</dbReference>
<evidence type="ECO:0000256" key="6">
    <source>
        <dbReference type="SAM" id="Phobius"/>
    </source>
</evidence>
<reference evidence="9 11" key="2">
    <citation type="submission" date="2018-12" db="EMBL/GenBank/DDBJ databases">
        <authorList>
            <consortium name="Pathogen Informatics"/>
        </authorList>
    </citation>
    <scope>NUCLEOTIDE SEQUENCE [LARGE SCALE GENOMIC DNA]</scope>
    <source>
        <strain evidence="9 11">NCTC949</strain>
    </source>
</reference>
<feature type="transmembrane region" description="Helical" evidence="6">
    <location>
        <begin position="228"/>
        <end position="245"/>
    </location>
</feature>
<organism evidence="8 10">
    <name type="scientific">Corynebacterium kutscheri</name>
    <dbReference type="NCBI Taxonomy" id="35755"/>
    <lineage>
        <taxon>Bacteria</taxon>
        <taxon>Bacillati</taxon>
        <taxon>Actinomycetota</taxon>
        <taxon>Actinomycetes</taxon>
        <taxon>Mycobacteriales</taxon>
        <taxon>Corynebacteriaceae</taxon>
        <taxon>Corynebacterium</taxon>
    </lineage>
</organism>
<dbReference type="STRING" id="35755.UL82_04435"/>
<dbReference type="PRINTS" id="PR01036">
    <property type="entry name" value="TCRTETB"/>
</dbReference>
<feature type="transmembrane region" description="Helical" evidence="6">
    <location>
        <begin position="203"/>
        <end position="222"/>
    </location>
</feature>
<dbReference type="InterPro" id="IPR020846">
    <property type="entry name" value="MFS_dom"/>
</dbReference>
<dbReference type="GO" id="GO:0005886">
    <property type="term" value="C:plasma membrane"/>
    <property type="evidence" value="ECO:0007669"/>
    <property type="project" value="UniProtKB-SubCell"/>
</dbReference>
<evidence type="ECO:0000313" key="8">
    <source>
        <dbReference type="EMBL" id="AKE41085.1"/>
    </source>
</evidence>
<sequence>MSTSNPRMETSHTGVNPKAAVPVLLFSFVFCLVVDNGFKTMTGPMAAGLGIDPNTASLQASLAGVIIGIGAVVYAALADSISIRKLMLTGVALIVFGSVLAFIFSSSWPIVLLGRIIQTSGLAAAETLYVIYVTKHLSEKDQKTYLGFSTAAFQSGLLIGALTSGLISTHVSWTYMFLVPLVLILTVPFLIKHVPEDEAVEGHLDALGLFLIAVFAASLTMFIQEFNWWWMLPAVAGLVAFIWHVKNGKQPLVTPEFFTNGRYIWAIVLVFIIYSTQLGYIFLLPFAASDLHGLSQDRAATLMIPGYVCAILIGIFSGKIGKVLSSRVTINLALSMIIGALVLAALGMQSSIWAIIISIVFFASGFALLYAPLVNTALSRILPAKSGIAIGFYNLTINIAIPLGIAYTARLQALDFSYSAIMWILAAIGACGFAIYFVADYTMARAEASEEKMPAPISE</sequence>
<protein>
    <submittedName>
        <fullName evidence="8">Arabinose efflux permease family protein</fullName>
    </submittedName>
    <submittedName>
        <fullName evidence="9">MFS-type drug efflux transporter</fullName>
    </submittedName>
</protein>
<comment type="subcellular location">
    <subcellularLocation>
        <location evidence="1">Cell membrane</location>
        <topology evidence="1">Multi-pass membrane protein</topology>
    </subcellularLocation>
</comment>
<evidence type="ECO:0000313" key="10">
    <source>
        <dbReference type="Proteomes" id="UP000033457"/>
    </source>
</evidence>
<dbReference type="GO" id="GO:0022857">
    <property type="term" value="F:transmembrane transporter activity"/>
    <property type="evidence" value="ECO:0007669"/>
    <property type="project" value="InterPro"/>
</dbReference>
<feature type="transmembrane region" description="Helical" evidence="6">
    <location>
        <begin position="86"/>
        <end position="104"/>
    </location>
</feature>
<keyword evidence="3 6" id="KW-0812">Transmembrane</keyword>
<feature type="transmembrane region" description="Helical" evidence="6">
    <location>
        <begin position="173"/>
        <end position="191"/>
    </location>
</feature>
<dbReference type="Proteomes" id="UP000033457">
    <property type="component" value="Chromosome"/>
</dbReference>
<evidence type="ECO:0000256" key="3">
    <source>
        <dbReference type="ARBA" id="ARBA00022692"/>
    </source>
</evidence>
<feature type="transmembrane region" description="Helical" evidence="6">
    <location>
        <begin position="420"/>
        <end position="439"/>
    </location>
</feature>
<gene>
    <name evidence="9" type="primary">norB</name>
    <name evidence="9" type="ORF">NCTC949_01449</name>
    <name evidence="8" type="ORF">UL82_04435</name>
</gene>
<keyword evidence="5 6" id="KW-0472">Membrane</keyword>
<evidence type="ECO:0000256" key="5">
    <source>
        <dbReference type="ARBA" id="ARBA00023136"/>
    </source>
</evidence>
<feature type="transmembrane region" description="Helical" evidence="6">
    <location>
        <begin position="20"/>
        <end position="38"/>
    </location>
</feature>
<dbReference type="Pfam" id="PF07690">
    <property type="entry name" value="MFS_1"/>
    <property type="match status" value="1"/>
</dbReference>
<dbReference type="PANTHER" id="PTHR42718">
    <property type="entry name" value="MAJOR FACILITATOR SUPERFAMILY MULTIDRUG TRANSPORTER MFSC"/>
    <property type="match status" value="1"/>
</dbReference>
<dbReference type="EMBL" id="LR134377">
    <property type="protein sequence ID" value="VEH06975.1"/>
    <property type="molecule type" value="Genomic_DNA"/>
</dbReference>
<dbReference type="InterPro" id="IPR036259">
    <property type="entry name" value="MFS_trans_sf"/>
</dbReference>
<keyword evidence="10" id="KW-1185">Reference proteome</keyword>
<feature type="transmembrane region" description="Helical" evidence="6">
    <location>
        <begin position="145"/>
        <end position="167"/>
    </location>
</feature>
<evidence type="ECO:0000256" key="4">
    <source>
        <dbReference type="ARBA" id="ARBA00022989"/>
    </source>
</evidence>
<dbReference type="KEGG" id="cku:UL82_04435"/>
<feature type="domain" description="Major facilitator superfamily (MFS) profile" evidence="7">
    <location>
        <begin position="15"/>
        <end position="444"/>
    </location>
</feature>
<feature type="transmembrane region" description="Helical" evidence="6">
    <location>
        <begin position="386"/>
        <end position="408"/>
    </location>
</feature>
<dbReference type="PANTHER" id="PTHR42718:SF9">
    <property type="entry name" value="MAJOR FACILITATOR SUPERFAMILY MULTIDRUG TRANSPORTER MFSC"/>
    <property type="match status" value="1"/>
</dbReference>
<feature type="transmembrane region" description="Helical" evidence="6">
    <location>
        <begin position="265"/>
        <end position="287"/>
    </location>
</feature>
<keyword evidence="4 6" id="KW-1133">Transmembrane helix</keyword>
<dbReference type="AlphaFoldDB" id="A0A0F6R045"/>
<dbReference type="HOGENOM" id="CLU_000960_3_2_11"/>
<feature type="transmembrane region" description="Helical" evidence="6">
    <location>
        <begin position="110"/>
        <end position="133"/>
    </location>
</feature>